<evidence type="ECO:0000313" key="1">
    <source>
        <dbReference type="EMBL" id="SHJ86133.1"/>
    </source>
</evidence>
<dbReference type="RefSeq" id="WP_149787824.1">
    <property type="nucleotide sequence ID" value="NZ_FNIO01000003.1"/>
</dbReference>
<dbReference type="InterPro" id="IPR035948">
    <property type="entry name" value="YwqG-like_sf"/>
</dbReference>
<sequence>MLGFLDKLKKAVVREEKNPELADADPMAASEAAWDEQVRREFLEWHETATLREGPAVSPHDGPVRLRPVMPLPGQDVSGSWIGGLPCLPPEMPWPVIGDRPALFLAQIDCSELPAELWGGAGPRTGWLVFFLAQDRLSELCVRHVDGALENRNPPGVLNYPRGLNWPAALPQGIWPDYGQMPRWPVVVEPIAELPAESGIERKMNSRNLPRQECYRDFSMCNGRYPFDWVTALLLLHSAAEDLSRWAGVYRDRQVKGEDEAGELLHSSEAAARNVARLIGGVERARARARFNDEAAELVVEGLRRVKRKVEIWDDDGRRVVAAPVIGSSTVMRQYLPLAEMRARQIYCADPGALPEAQRAYYERLWLSDAGFESGYMGGRPEGSFFEGYVDTGAVPLLLLPTSDLMGWMWGDLGDLGIFIRGSDLEVGHWDSAWAADTHE</sequence>
<dbReference type="OrthoDB" id="8135222at2"/>
<dbReference type="AlphaFoldDB" id="A0A1H0G8Z2"/>
<dbReference type="Pfam" id="PF09234">
    <property type="entry name" value="DUF1963"/>
    <property type="match status" value="1"/>
</dbReference>
<protein>
    <recommendedName>
        <fullName evidence="3">DUF1963 domain-containing protein</fullName>
    </recommendedName>
</protein>
<dbReference type="SUPFAM" id="SSF103032">
    <property type="entry name" value="Hypothetical protein YwqG"/>
    <property type="match status" value="1"/>
</dbReference>
<evidence type="ECO:0000313" key="2">
    <source>
        <dbReference type="Proteomes" id="UP000324252"/>
    </source>
</evidence>
<dbReference type="EMBL" id="FQZZ01000002">
    <property type="protein sequence ID" value="SHJ86133.1"/>
    <property type="molecule type" value="Genomic_DNA"/>
</dbReference>
<keyword evidence="2" id="KW-1185">Reference proteome</keyword>
<dbReference type="Proteomes" id="UP000324252">
    <property type="component" value="Unassembled WGS sequence"/>
</dbReference>
<accession>A0A1H0G8Z2</accession>
<name>A0A1H0G8Z2_9RHOB</name>
<evidence type="ECO:0008006" key="3">
    <source>
        <dbReference type="Google" id="ProtNLM"/>
    </source>
</evidence>
<gene>
    <name evidence="1" type="ORF">SAMN05444142_102143</name>
</gene>
<proteinExistence type="predicted"/>
<organism evidence="1 2">
    <name type="scientific">Lutimaribacter pacificus</name>
    <dbReference type="NCBI Taxonomy" id="391948"/>
    <lineage>
        <taxon>Bacteria</taxon>
        <taxon>Pseudomonadati</taxon>
        <taxon>Pseudomonadota</taxon>
        <taxon>Alphaproteobacteria</taxon>
        <taxon>Rhodobacterales</taxon>
        <taxon>Roseobacteraceae</taxon>
        <taxon>Lutimaribacter</taxon>
    </lineage>
</organism>
<dbReference type="Gene3D" id="2.30.320.10">
    <property type="entry name" value="YwqG-like"/>
    <property type="match status" value="2"/>
</dbReference>
<reference evidence="1 2" key="1">
    <citation type="submission" date="2016-11" db="EMBL/GenBank/DDBJ databases">
        <authorList>
            <person name="Varghese N."/>
            <person name="Submissions S."/>
        </authorList>
    </citation>
    <scope>NUCLEOTIDE SEQUENCE [LARGE SCALE GENOMIC DNA]</scope>
    <source>
        <strain evidence="1 2">DSM 29620</strain>
    </source>
</reference>
<dbReference type="InterPro" id="IPR015315">
    <property type="entry name" value="DUF1963"/>
</dbReference>